<protein>
    <recommendedName>
        <fullName evidence="3">Phage shock protein A</fullName>
    </recommendedName>
</protein>
<dbReference type="Proteomes" id="UP000015103">
    <property type="component" value="Unassembled WGS sequence"/>
</dbReference>
<dbReference type="VEuPathDB" id="VectorBase:RPRC004971"/>
<name>T1HLP7_RHOPR</name>
<dbReference type="EnsemblMetazoa" id="RPRC004971-RA">
    <property type="protein sequence ID" value="RPRC004971-PA"/>
    <property type="gene ID" value="RPRC004971"/>
</dbReference>
<proteinExistence type="predicted"/>
<dbReference type="AlphaFoldDB" id="T1HLP7"/>
<reference evidence="1" key="1">
    <citation type="submission" date="2015-05" db="UniProtKB">
        <authorList>
            <consortium name="EnsemblMetazoa"/>
        </authorList>
    </citation>
    <scope>IDENTIFICATION</scope>
</reference>
<sequence length="91" mass="10133">MADMMDVFRRFAKVMTRMEQQCAVMDSKLQERRELEEVVRELSPRTALERIGEELEAVNKKIDDLRGSGALGASGLMRGAASFAQVVAATK</sequence>
<evidence type="ECO:0008006" key="3">
    <source>
        <dbReference type="Google" id="ProtNLM"/>
    </source>
</evidence>
<accession>T1HLP7</accession>
<organism evidence="1 2">
    <name type="scientific">Rhodnius prolixus</name>
    <name type="common">Triatomid bug</name>
    <dbReference type="NCBI Taxonomy" id="13249"/>
    <lineage>
        <taxon>Eukaryota</taxon>
        <taxon>Metazoa</taxon>
        <taxon>Ecdysozoa</taxon>
        <taxon>Arthropoda</taxon>
        <taxon>Hexapoda</taxon>
        <taxon>Insecta</taxon>
        <taxon>Pterygota</taxon>
        <taxon>Neoptera</taxon>
        <taxon>Paraneoptera</taxon>
        <taxon>Hemiptera</taxon>
        <taxon>Heteroptera</taxon>
        <taxon>Panheteroptera</taxon>
        <taxon>Cimicomorpha</taxon>
        <taxon>Reduviidae</taxon>
        <taxon>Triatominae</taxon>
        <taxon>Rhodnius</taxon>
    </lineage>
</organism>
<evidence type="ECO:0000313" key="2">
    <source>
        <dbReference type="Proteomes" id="UP000015103"/>
    </source>
</evidence>
<dbReference type="InParanoid" id="T1HLP7"/>
<keyword evidence="2" id="KW-1185">Reference proteome</keyword>
<evidence type="ECO:0000313" key="1">
    <source>
        <dbReference type="EnsemblMetazoa" id="RPRC004971-PA"/>
    </source>
</evidence>
<dbReference type="HOGENOM" id="CLU_2433229_0_0_1"/>
<dbReference type="EMBL" id="ACPB03040201">
    <property type="status" value="NOT_ANNOTATED_CDS"/>
    <property type="molecule type" value="Genomic_DNA"/>
</dbReference>